<reference evidence="1" key="1">
    <citation type="submission" date="2018-06" db="EMBL/GenBank/DDBJ databases">
        <authorList>
            <person name="Zhirakovskaya E."/>
        </authorList>
    </citation>
    <scope>NUCLEOTIDE SEQUENCE</scope>
</reference>
<gene>
    <name evidence="1" type="ORF">MNBD_NITROSPINAE04-386</name>
</gene>
<dbReference type="CDD" id="cd00565">
    <property type="entry name" value="Ubl_ThiS"/>
    <property type="match status" value="1"/>
</dbReference>
<dbReference type="AlphaFoldDB" id="A0A3B1CMD3"/>
<protein>
    <recommendedName>
        <fullName evidence="2">Sulfur carrier protein ThiS</fullName>
    </recommendedName>
</protein>
<dbReference type="InterPro" id="IPR016155">
    <property type="entry name" value="Mopterin_synth/thiamin_S_b"/>
</dbReference>
<dbReference type="Gene3D" id="3.10.20.30">
    <property type="match status" value="1"/>
</dbReference>
<dbReference type="InterPro" id="IPR003749">
    <property type="entry name" value="ThiS/MoaD-like"/>
</dbReference>
<dbReference type="NCBIfam" id="TIGR01683">
    <property type="entry name" value="thiS"/>
    <property type="match status" value="1"/>
</dbReference>
<dbReference type="InterPro" id="IPR012675">
    <property type="entry name" value="Beta-grasp_dom_sf"/>
</dbReference>
<name>A0A3B1CMD3_9ZZZZ</name>
<organism evidence="1">
    <name type="scientific">hydrothermal vent metagenome</name>
    <dbReference type="NCBI Taxonomy" id="652676"/>
    <lineage>
        <taxon>unclassified sequences</taxon>
        <taxon>metagenomes</taxon>
        <taxon>ecological metagenomes</taxon>
    </lineage>
</organism>
<dbReference type="Pfam" id="PF02597">
    <property type="entry name" value="ThiS"/>
    <property type="match status" value="1"/>
</dbReference>
<dbReference type="EMBL" id="UOGA01000291">
    <property type="protein sequence ID" value="VAX25128.1"/>
    <property type="molecule type" value="Genomic_DNA"/>
</dbReference>
<proteinExistence type="predicted"/>
<evidence type="ECO:0008006" key="2">
    <source>
        <dbReference type="Google" id="ProtNLM"/>
    </source>
</evidence>
<dbReference type="InterPro" id="IPR010035">
    <property type="entry name" value="Thi_S"/>
</dbReference>
<dbReference type="PANTHER" id="PTHR34472">
    <property type="entry name" value="SULFUR CARRIER PROTEIN THIS"/>
    <property type="match status" value="1"/>
</dbReference>
<dbReference type="PANTHER" id="PTHR34472:SF1">
    <property type="entry name" value="SULFUR CARRIER PROTEIN THIS"/>
    <property type="match status" value="1"/>
</dbReference>
<sequence>MNIILNGKSTDIPDDERVAGLIESLKLDGPVAVQVNEEIIHREKLGGRRLSPGDKVELFVMMGGG</sequence>
<accession>A0A3B1CMD3</accession>
<evidence type="ECO:0000313" key="1">
    <source>
        <dbReference type="EMBL" id="VAX25128.1"/>
    </source>
</evidence>
<dbReference type="SUPFAM" id="SSF54285">
    <property type="entry name" value="MoaD/ThiS"/>
    <property type="match status" value="1"/>
</dbReference>